<sequence>MLTQATDLGDALTYQRENQSHHRLLNLFKAGREIFFGYVSVDLPQLEPVMQALHKQFLSCREGVAGMRGHGLEGIEPTPSRTRDADRTCRSYRDCRSLVRRGQVGRELAMRQSGGDTRLINGK</sequence>
<dbReference type="Proteomes" id="UP000077143">
    <property type="component" value="Chromosome"/>
</dbReference>
<accession>A0A172UQU7</accession>
<dbReference type="STRING" id="1682113.A7U43_21675"/>
<evidence type="ECO:0000313" key="2">
    <source>
        <dbReference type="Proteomes" id="UP000077143"/>
    </source>
</evidence>
<organism evidence="1 2">
    <name type="scientific">Mycobacterium adipatum</name>
    <dbReference type="NCBI Taxonomy" id="1682113"/>
    <lineage>
        <taxon>Bacteria</taxon>
        <taxon>Bacillati</taxon>
        <taxon>Actinomycetota</taxon>
        <taxon>Actinomycetes</taxon>
        <taxon>Mycobacteriales</taxon>
        <taxon>Mycobacteriaceae</taxon>
        <taxon>Mycobacterium</taxon>
    </lineage>
</organism>
<proteinExistence type="predicted"/>
<gene>
    <name evidence="1" type="ORF">A7U43_21675</name>
</gene>
<evidence type="ECO:0000313" key="1">
    <source>
        <dbReference type="EMBL" id="ANE81552.1"/>
    </source>
</evidence>
<name>A0A172UQU7_9MYCO</name>
<keyword evidence="2" id="KW-1185">Reference proteome</keyword>
<dbReference type="AlphaFoldDB" id="A0A172UQU7"/>
<dbReference type="EMBL" id="CP015596">
    <property type="protein sequence ID" value="ANE81552.1"/>
    <property type="molecule type" value="Genomic_DNA"/>
</dbReference>
<protein>
    <submittedName>
        <fullName evidence="1">Uncharacterized protein</fullName>
    </submittedName>
</protein>
<dbReference type="KEGG" id="madi:A7U43_21675"/>
<reference evidence="1 2" key="1">
    <citation type="submission" date="2016-05" db="EMBL/GenBank/DDBJ databases">
        <title>Complete genome sequence of a phthalic acid esters degrading Mycobacterium sp. YC-RL4.</title>
        <authorList>
            <person name="Ren L."/>
            <person name="Fan S."/>
            <person name="Ruth N."/>
            <person name="Jia Y."/>
            <person name="Wang J."/>
            <person name="Qiao C."/>
        </authorList>
    </citation>
    <scope>NUCLEOTIDE SEQUENCE [LARGE SCALE GENOMIC DNA]</scope>
    <source>
        <strain evidence="1 2">YC-RL4</strain>
    </source>
</reference>